<evidence type="ECO:0000256" key="1">
    <source>
        <dbReference type="SAM" id="SignalP"/>
    </source>
</evidence>
<dbReference type="AlphaFoldDB" id="A0A1M4L007"/>
<gene>
    <name evidence="2" type="ORF">XTGNCPPB3709_0360</name>
</gene>
<protein>
    <submittedName>
        <fullName evidence="2">Membrane protein</fullName>
    </submittedName>
</protein>
<name>A0A1M4L007_9XANT</name>
<keyword evidence="1" id="KW-0732">Signal</keyword>
<dbReference type="Proteomes" id="UP000184997">
    <property type="component" value="Unassembled WGS sequence"/>
</dbReference>
<organism evidence="2 3">
    <name type="scientific">Xanthomonas graminis pv. graminis</name>
    <dbReference type="NCBI Taxonomy" id="134874"/>
    <lineage>
        <taxon>Bacteria</taxon>
        <taxon>Pseudomonadati</taxon>
        <taxon>Pseudomonadota</taxon>
        <taxon>Gammaproteobacteria</taxon>
        <taxon>Lysobacterales</taxon>
        <taxon>Lysobacteraceae</taxon>
        <taxon>Xanthomonas</taxon>
        <taxon>Xanthomonas translucens group</taxon>
        <taxon>Xanthomonas graminis</taxon>
    </lineage>
</organism>
<dbReference type="InterPro" id="IPR018682">
    <property type="entry name" value="DUF2167_membr"/>
</dbReference>
<dbReference type="RefSeq" id="WP_009595191.1">
    <property type="nucleotide sequence ID" value="NZ_CP076252.1"/>
</dbReference>
<feature type="chain" id="PRO_5030030978" evidence="1">
    <location>
        <begin position="25"/>
        <end position="307"/>
    </location>
</feature>
<accession>A0A1M4L007</accession>
<reference evidence="3" key="1">
    <citation type="submission" date="2016-07" db="EMBL/GenBank/DDBJ databases">
        <authorList>
            <person name="Florea S."/>
            <person name="Webb J.S."/>
            <person name="Jaromczyk J."/>
            <person name="Schardl C.L."/>
        </authorList>
    </citation>
    <scope>NUCLEOTIDE SEQUENCE [LARGE SCALE GENOMIC DNA]</scope>
</reference>
<dbReference type="Pfam" id="PF09935">
    <property type="entry name" value="DUF2167"/>
    <property type="match status" value="1"/>
</dbReference>
<evidence type="ECO:0000313" key="2">
    <source>
        <dbReference type="EMBL" id="SBV86462.1"/>
    </source>
</evidence>
<dbReference type="EMBL" id="FLUK01000041">
    <property type="protein sequence ID" value="SBV86462.1"/>
    <property type="molecule type" value="Genomic_DNA"/>
</dbReference>
<feature type="signal peptide" evidence="1">
    <location>
        <begin position="1"/>
        <end position="24"/>
    </location>
</feature>
<proteinExistence type="predicted"/>
<sequence length="307" mass="33175">MTKTLPLRGLLAAFLLALGASAGAAVAEEEESGKDGMSAEQFVASLHFQDGHIAVPQAKVHFDLNHDFRYLGKDDARQVLESYWGNPSDDSVLGMIVPRQPALDEKGSWAVVVTYADDGYVSDEDASKIDYKDMLANMQKQTREENTPRKEAGYESVDLVGWAVPPRYDAATKKLYWARELAFQGSPDHTLNYDIRVLGRHGYLSLNAIAGMDALPQVRAGMQQLLPMAEFDSGARYADHNPSSDKIASYGLATLIGGGLAAKAGLFAKLGLLLAKAWKLVALGVMALVGSIGKLFSGRKRDGGTVR</sequence>
<evidence type="ECO:0000313" key="3">
    <source>
        <dbReference type="Proteomes" id="UP000184997"/>
    </source>
</evidence>